<evidence type="ECO:0000256" key="8">
    <source>
        <dbReference type="ARBA" id="ARBA00023002"/>
    </source>
</evidence>
<comment type="caution">
    <text evidence="9">The sequence shown here is derived from an EMBL/GenBank/DDBJ whole genome shotgun (WGS) entry which is preliminary data.</text>
</comment>
<keyword evidence="8" id="KW-0560">Oxidoreductase</keyword>
<dbReference type="GO" id="GO:0004602">
    <property type="term" value="F:glutathione peroxidase activity"/>
    <property type="evidence" value="ECO:0007669"/>
    <property type="project" value="UniProtKB-EC"/>
</dbReference>
<evidence type="ECO:0000313" key="9">
    <source>
        <dbReference type="EMBL" id="KAB7499352.1"/>
    </source>
</evidence>
<comment type="catalytic activity">
    <reaction evidence="1">
        <text>2 glutathione + H2O2 = glutathione disulfide + 2 H2O</text>
        <dbReference type="Rhea" id="RHEA:16833"/>
        <dbReference type="ChEBI" id="CHEBI:15377"/>
        <dbReference type="ChEBI" id="CHEBI:16240"/>
        <dbReference type="ChEBI" id="CHEBI:57925"/>
        <dbReference type="ChEBI" id="CHEBI:58297"/>
        <dbReference type="EC" id="1.11.1.9"/>
    </reaction>
</comment>
<keyword evidence="5" id="KW-0964">Secreted</keyword>
<evidence type="ECO:0000313" key="10">
    <source>
        <dbReference type="Proteomes" id="UP000326759"/>
    </source>
</evidence>
<organism evidence="9 10">
    <name type="scientific">Armadillidium nasatum</name>
    <dbReference type="NCBI Taxonomy" id="96803"/>
    <lineage>
        <taxon>Eukaryota</taxon>
        <taxon>Metazoa</taxon>
        <taxon>Ecdysozoa</taxon>
        <taxon>Arthropoda</taxon>
        <taxon>Crustacea</taxon>
        <taxon>Multicrustacea</taxon>
        <taxon>Malacostraca</taxon>
        <taxon>Eumalacostraca</taxon>
        <taxon>Peracarida</taxon>
        <taxon>Isopoda</taxon>
        <taxon>Oniscidea</taxon>
        <taxon>Crinocheta</taxon>
        <taxon>Armadillidiidae</taxon>
        <taxon>Armadillidium</taxon>
    </lineage>
</organism>
<evidence type="ECO:0000256" key="3">
    <source>
        <dbReference type="ARBA" id="ARBA00006926"/>
    </source>
</evidence>
<dbReference type="SUPFAM" id="SSF52833">
    <property type="entry name" value="Thioredoxin-like"/>
    <property type="match status" value="1"/>
</dbReference>
<evidence type="ECO:0000256" key="6">
    <source>
        <dbReference type="ARBA" id="ARBA00022559"/>
    </source>
</evidence>
<gene>
    <name evidence="9" type="primary">GPX1</name>
    <name evidence="9" type="ORF">Anas_11224</name>
</gene>
<dbReference type="Proteomes" id="UP000326759">
    <property type="component" value="Unassembled WGS sequence"/>
</dbReference>
<dbReference type="InterPro" id="IPR000889">
    <property type="entry name" value="Glutathione_peroxidase"/>
</dbReference>
<dbReference type="OrthoDB" id="446890at2759"/>
<dbReference type="PROSITE" id="PS51355">
    <property type="entry name" value="GLUTATHIONE_PEROXID_3"/>
    <property type="match status" value="1"/>
</dbReference>
<proteinExistence type="inferred from homology"/>
<feature type="non-terminal residue" evidence="9">
    <location>
        <position position="1"/>
    </location>
</feature>
<evidence type="ECO:0000256" key="2">
    <source>
        <dbReference type="ARBA" id="ARBA00004613"/>
    </source>
</evidence>
<keyword evidence="6 9" id="KW-0575">Peroxidase</keyword>
<evidence type="ECO:0000256" key="4">
    <source>
        <dbReference type="ARBA" id="ARBA00012310"/>
    </source>
</evidence>
<protein>
    <recommendedName>
        <fullName evidence="4">glutathione peroxidase</fullName>
        <ecNumber evidence="4">1.11.1.9</ecNumber>
    </recommendedName>
</protein>
<comment type="subcellular location">
    <subcellularLocation>
        <location evidence="2">Secreted</location>
    </subcellularLocation>
</comment>
<accession>A0A5N5SZ97</accession>
<reference evidence="9 10" key="1">
    <citation type="journal article" date="2019" name="PLoS Biol.">
        <title>Sex chromosomes control vertical transmission of feminizing Wolbachia symbionts in an isopod.</title>
        <authorList>
            <person name="Becking T."/>
            <person name="Chebbi M.A."/>
            <person name="Giraud I."/>
            <person name="Moumen B."/>
            <person name="Laverre T."/>
            <person name="Caubet Y."/>
            <person name="Peccoud J."/>
            <person name="Gilbert C."/>
            <person name="Cordaux R."/>
        </authorList>
    </citation>
    <scope>NUCLEOTIDE SEQUENCE [LARGE SCALE GENOMIC DNA]</scope>
    <source>
        <strain evidence="9">ANa2</strain>
        <tissue evidence="9">Whole body excluding digestive tract and cuticle</tissue>
    </source>
</reference>
<dbReference type="PANTHER" id="PTHR11592:SF88">
    <property type="entry name" value="GLUTATHIONE PEROXIDASE-RELATED"/>
    <property type="match status" value="1"/>
</dbReference>
<dbReference type="EMBL" id="SEYY01018448">
    <property type="protein sequence ID" value="KAB7499352.1"/>
    <property type="molecule type" value="Genomic_DNA"/>
</dbReference>
<dbReference type="EC" id="1.11.1.9" evidence="4"/>
<evidence type="ECO:0000256" key="1">
    <source>
        <dbReference type="ARBA" id="ARBA00000217"/>
    </source>
</evidence>
<dbReference type="InterPro" id="IPR036249">
    <property type="entry name" value="Thioredoxin-like_sf"/>
</dbReference>
<dbReference type="Gene3D" id="3.40.30.10">
    <property type="entry name" value="Glutaredoxin"/>
    <property type="match status" value="1"/>
</dbReference>
<sequence>ENAGGDEILESLRTIRPGNNFKPKAEMYEKIEVNGSGAHPLFKFLKYKLPYPADDYISLMTNPDYIIWSPVERSDVSWNFEKFLIDKKGQPIIRYGAKYEPIKVADEIAKLIDDDNDGTNAQQIQKACIGNHGSIPQIFQGQGDGDECN</sequence>
<dbReference type="GO" id="GO:0005576">
    <property type="term" value="C:extracellular region"/>
    <property type="evidence" value="ECO:0007669"/>
    <property type="project" value="UniProtKB-SubCell"/>
</dbReference>
<evidence type="ECO:0000256" key="5">
    <source>
        <dbReference type="ARBA" id="ARBA00022525"/>
    </source>
</evidence>
<dbReference type="AlphaFoldDB" id="A0A5N5SZ97"/>
<dbReference type="GO" id="GO:0006979">
    <property type="term" value="P:response to oxidative stress"/>
    <property type="evidence" value="ECO:0007669"/>
    <property type="project" value="InterPro"/>
</dbReference>
<keyword evidence="10" id="KW-1185">Reference proteome</keyword>
<name>A0A5N5SZ97_9CRUS</name>
<evidence type="ECO:0000256" key="7">
    <source>
        <dbReference type="ARBA" id="ARBA00022729"/>
    </source>
</evidence>
<dbReference type="PANTHER" id="PTHR11592">
    <property type="entry name" value="GLUTATHIONE PEROXIDASE"/>
    <property type="match status" value="1"/>
</dbReference>
<keyword evidence="7" id="KW-0732">Signal</keyword>
<comment type="similarity">
    <text evidence="3">Belongs to the glutathione peroxidase family.</text>
</comment>